<comment type="subcellular location">
    <subcellularLocation>
        <location evidence="1 8">Cytoplasm</location>
    </subcellularLocation>
</comment>
<dbReference type="AlphaFoldDB" id="A0A2T0BRQ0"/>
<dbReference type="InterPro" id="IPR015365">
    <property type="entry name" value="Elong-fact-P_C"/>
</dbReference>
<dbReference type="Proteomes" id="UP000237798">
    <property type="component" value="Unassembled WGS sequence"/>
</dbReference>
<evidence type="ECO:0000259" key="11">
    <source>
        <dbReference type="SMART" id="SM00841"/>
    </source>
</evidence>
<evidence type="ECO:0000256" key="8">
    <source>
        <dbReference type="HAMAP-Rule" id="MF_00141"/>
    </source>
</evidence>
<accession>A0A2T0BRQ0</accession>
<dbReference type="Gene3D" id="2.40.50.140">
    <property type="entry name" value="Nucleic acid-binding proteins"/>
    <property type="match status" value="2"/>
</dbReference>
<evidence type="ECO:0000256" key="9">
    <source>
        <dbReference type="NCBIfam" id="TIGR00038"/>
    </source>
</evidence>
<dbReference type="InterPro" id="IPR013852">
    <property type="entry name" value="Transl_elong_P/YeiP_CS"/>
</dbReference>
<comment type="caution">
    <text evidence="13">The sequence shown here is derived from an EMBL/GenBank/DDBJ whole genome shotgun (WGS) entry which is preliminary data.</text>
</comment>
<dbReference type="Pfam" id="PF09285">
    <property type="entry name" value="Elong-fact-P_C"/>
    <property type="match status" value="1"/>
</dbReference>
<dbReference type="InterPro" id="IPR020599">
    <property type="entry name" value="Transl_elong_fac_P/YeiP"/>
</dbReference>
<dbReference type="SUPFAM" id="SSF50104">
    <property type="entry name" value="Translation proteins SH3-like domain"/>
    <property type="match status" value="1"/>
</dbReference>
<dbReference type="InterPro" id="IPR008991">
    <property type="entry name" value="Translation_prot_SH3-like_sf"/>
</dbReference>
<dbReference type="NCBIfam" id="TIGR00038">
    <property type="entry name" value="efp"/>
    <property type="match status" value="1"/>
</dbReference>
<organism evidence="13 14">
    <name type="scientific">Clostridium luticellarii</name>
    <dbReference type="NCBI Taxonomy" id="1691940"/>
    <lineage>
        <taxon>Bacteria</taxon>
        <taxon>Bacillati</taxon>
        <taxon>Bacillota</taxon>
        <taxon>Clostridia</taxon>
        <taxon>Eubacteriales</taxon>
        <taxon>Clostridiaceae</taxon>
        <taxon>Clostridium</taxon>
    </lineage>
</organism>
<keyword evidence="6 8" id="KW-0648">Protein biosynthesis</keyword>
<dbReference type="GO" id="GO:0043043">
    <property type="term" value="P:peptide biosynthetic process"/>
    <property type="evidence" value="ECO:0007669"/>
    <property type="project" value="InterPro"/>
</dbReference>
<dbReference type="NCBIfam" id="NF001810">
    <property type="entry name" value="PRK00529.1"/>
    <property type="match status" value="1"/>
</dbReference>
<keyword evidence="4 8" id="KW-0963">Cytoplasm</keyword>
<feature type="domain" description="Translation elongation factor P/YeiP central" evidence="12">
    <location>
        <begin position="116"/>
        <end position="170"/>
    </location>
</feature>
<dbReference type="FunFam" id="2.30.30.30:FF:000003">
    <property type="entry name" value="Elongation factor P"/>
    <property type="match status" value="1"/>
</dbReference>
<dbReference type="SUPFAM" id="SSF50249">
    <property type="entry name" value="Nucleic acid-binding proteins"/>
    <property type="match status" value="2"/>
</dbReference>
<sequence length="234" mass="26797">MRPNEKIASELDFGHYEWENKLKFIENYKFSISMEQQFTNKSLYNGTQEMISAGDLRKGTTFEQDGQVYTVVDFLHVKPGKGAAFVRTKLRNVITGAVTETTFNPTAKLQEAVIERKEMQYLYSDGQLYYFMDQETFEQIPLEYEKVQDAIKFLKENMFAIIKFYKGEAFSVEAPNFVELQVTHTEPGVKGNTATNVLKPATVETGAVVSVPIFVNEGETIRIDTRTGEYMERV</sequence>
<reference evidence="13 14" key="1">
    <citation type="submission" date="2018-03" db="EMBL/GenBank/DDBJ databases">
        <title>Genome sequence of Clostridium luticellarii DSM 29923.</title>
        <authorList>
            <person name="Poehlein A."/>
            <person name="Daniel R."/>
        </authorList>
    </citation>
    <scope>NUCLEOTIDE SEQUENCE [LARGE SCALE GENOMIC DNA]</scope>
    <source>
        <strain evidence="13 14">DSM 29923</strain>
    </source>
</reference>
<dbReference type="FunFam" id="2.40.50.140:FF:000009">
    <property type="entry name" value="Elongation factor P"/>
    <property type="match status" value="1"/>
</dbReference>
<dbReference type="SMART" id="SM01185">
    <property type="entry name" value="EFP"/>
    <property type="match status" value="1"/>
</dbReference>
<evidence type="ECO:0000259" key="12">
    <source>
        <dbReference type="SMART" id="SM01185"/>
    </source>
</evidence>
<keyword evidence="14" id="KW-1185">Reference proteome</keyword>
<dbReference type="PANTHER" id="PTHR30053:SF12">
    <property type="entry name" value="ELONGATION FACTOR P (EF-P) FAMILY PROTEIN"/>
    <property type="match status" value="1"/>
</dbReference>
<dbReference type="CDD" id="cd05794">
    <property type="entry name" value="S1_EF-P_repeat_2"/>
    <property type="match status" value="1"/>
</dbReference>
<dbReference type="InterPro" id="IPR013185">
    <property type="entry name" value="Transl_elong_KOW-like"/>
</dbReference>
<evidence type="ECO:0000256" key="2">
    <source>
        <dbReference type="ARBA" id="ARBA00004815"/>
    </source>
</evidence>
<proteinExistence type="inferred from homology"/>
<dbReference type="Gene3D" id="2.30.30.30">
    <property type="match status" value="1"/>
</dbReference>
<dbReference type="EMBL" id="PVXP01000003">
    <property type="protein sequence ID" value="PRR86553.1"/>
    <property type="molecule type" value="Genomic_DNA"/>
</dbReference>
<protein>
    <recommendedName>
        <fullName evidence="8 9">Elongation factor P</fullName>
        <shortName evidence="8">EF-P</shortName>
    </recommendedName>
</protein>
<dbReference type="InterPro" id="IPR001059">
    <property type="entry name" value="Transl_elong_P/YeiP_cen"/>
</dbReference>
<evidence type="ECO:0000256" key="7">
    <source>
        <dbReference type="ARBA" id="ARBA00025469"/>
    </source>
</evidence>
<dbReference type="GO" id="GO:0003746">
    <property type="term" value="F:translation elongation factor activity"/>
    <property type="evidence" value="ECO:0007669"/>
    <property type="project" value="UniProtKB-UniRule"/>
</dbReference>
<evidence type="ECO:0000313" key="14">
    <source>
        <dbReference type="Proteomes" id="UP000237798"/>
    </source>
</evidence>
<evidence type="ECO:0000313" key="13">
    <source>
        <dbReference type="EMBL" id="PRR86553.1"/>
    </source>
</evidence>
<feature type="domain" description="Elongation factor P C-terminal" evidence="11">
    <location>
        <begin position="178"/>
        <end position="233"/>
    </location>
</feature>
<dbReference type="UniPathway" id="UPA00345"/>
<keyword evidence="5 8" id="KW-0251">Elongation factor</keyword>
<dbReference type="Pfam" id="PF08207">
    <property type="entry name" value="EFP_N"/>
    <property type="match status" value="1"/>
</dbReference>
<dbReference type="FunFam" id="2.40.50.140:FF:000004">
    <property type="entry name" value="Elongation factor P"/>
    <property type="match status" value="1"/>
</dbReference>
<comment type="similarity">
    <text evidence="3 8 10">Belongs to the elongation factor P family.</text>
</comment>
<dbReference type="Pfam" id="PF01132">
    <property type="entry name" value="EFP"/>
    <property type="match status" value="1"/>
</dbReference>
<name>A0A2T0BRQ0_9CLOT</name>
<evidence type="ECO:0000256" key="3">
    <source>
        <dbReference type="ARBA" id="ARBA00009479"/>
    </source>
</evidence>
<gene>
    <name evidence="8 13" type="primary">efp</name>
    <name evidence="13" type="ORF">CLLU_03540</name>
</gene>
<dbReference type="CDD" id="cd04470">
    <property type="entry name" value="S1_EF-P_repeat_1"/>
    <property type="match status" value="1"/>
</dbReference>
<evidence type="ECO:0000256" key="5">
    <source>
        <dbReference type="ARBA" id="ARBA00022768"/>
    </source>
</evidence>
<dbReference type="HAMAP" id="MF_00141">
    <property type="entry name" value="EF_P"/>
    <property type="match status" value="1"/>
</dbReference>
<dbReference type="PROSITE" id="PS01275">
    <property type="entry name" value="EFP"/>
    <property type="match status" value="1"/>
</dbReference>
<evidence type="ECO:0000256" key="6">
    <source>
        <dbReference type="ARBA" id="ARBA00022917"/>
    </source>
</evidence>
<comment type="function">
    <text evidence="7 8">Involved in peptide bond synthesis. Stimulates efficient translation and peptide-bond synthesis on native or reconstituted 70S ribosomes in vitro. Probably functions indirectly by altering the affinity of the ribosome for aminoacyl-tRNA, thus increasing their reactivity as acceptors for peptidyl transferase.</text>
</comment>
<dbReference type="SMART" id="SM00841">
    <property type="entry name" value="Elong-fact-P_C"/>
    <property type="match status" value="1"/>
</dbReference>
<evidence type="ECO:0000256" key="10">
    <source>
        <dbReference type="RuleBase" id="RU004389"/>
    </source>
</evidence>
<dbReference type="InterPro" id="IPR014722">
    <property type="entry name" value="Rib_uL2_dom2"/>
</dbReference>
<dbReference type="PANTHER" id="PTHR30053">
    <property type="entry name" value="ELONGATION FACTOR P"/>
    <property type="match status" value="1"/>
</dbReference>
<evidence type="ECO:0000256" key="4">
    <source>
        <dbReference type="ARBA" id="ARBA00022490"/>
    </source>
</evidence>
<evidence type="ECO:0000256" key="1">
    <source>
        <dbReference type="ARBA" id="ARBA00004496"/>
    </source>
</evidence>
<dbReference type="InterPro" id="IPR012340">
    <property type="entry name" value="NA-bd_OB-fold"/>
</dbReference>
<comment type="pathway">
    <text evidence="2 8">Protein biosynthesis; polypeptide chain elongation.</text>
</comment>
<dbReference type="GO" id="GO:0005829">
    <property type="term" value="C:cytosol"/>
    <property type="evidence" value="ECO:0007669"/>
    <property type="project" value="UniProtKB-ARBA"/>
</dbReference>
<dbReference type="InterPro" id="IPR011768">
    <property type="entry name" value="Transl_elongation_fac_P"/>
</dbReference>